<protein>
    <submittedName>
        <fullName evidence="2">Uncharacterized protein</fullName>
    </submittedName>
</protein>
<feature type="compositionally biased region" description="Polar residues" evidence="1">
    <location>
        <begin position="269"/>
        <end position="288"/>
    </location>
</feature>
<accession>A0A1Y2BAB8</accession>
<dbReference type="EMBL" id="MCFC01000013">
    <property type="protein sequence ID" value="ORY31801.1"/>
    <property type="molecule type" value="Genomic_DNA"/>
</dbReference>
<keyword evidence="3" id="KW-1185">Reference proteome</keyword>
<proteinExistence type="predicted"/>
<sequence length="335" mass="36097">MSEASTTLTAAWVSAPKTQSDPPELNMKTVGREHRPEFTAEPSVSLSPTPTGVSLGRKAELTILQRMRDTVGSTNIPTEVETLLDTVETTLYASHDNPAERSVLVTQLEQMREALQSHLTEPDGPLPPYKLDEMKSSYRALHSSAIGELSPSVAENIDRMADTHSGVLLGLTLQLLDRNLHFEEYPRNIQQEFVDTTAELGRVCEVLGDTQTIIEALQGVTIHSNQEPSSGESSAAETNTYHSCSDASQCDGTGSTGSRRQGSARGQSLVSSGPNGSSDSGVYRSATTELPVGSNDIPQSTLTLRSNHDSDHTSLSNNSRILLALQNVNKARPRS</sequence>
<feature type="compositionally biased region" description="Polar residues" evidence="1">
    <location>
        <begin position="42"/>
        <end position="52"/>
    </location>
</feature>
<evidence type="ECO:0000313" key="2">
    <source>
        <dbReference type="EMBL" id="ORY31801.1"/>
    </source>
</evidence>
<dbReference type="Proteomes" id="UP000193986">
    <property type="component" value="Unassembled WGS sequence"/>
</dbReference>
<feature type="compositionally biased region" description="Low complexity" evidence="1">
    <location>
        <begin position="252"/>
        <end position="268"/>
    </location>
</feature>
<comment type="caution">
    <text evidence="2">The sequence shown here is derived from an EMBL/GenBank/DDBJ whole genome shotgun (WGS) entry which is preliminary data.</text>
</comment>
<feature type="compositionally biased region" description="Polar residues" evidence="1">
    <location>
        <begin position="296"/>
        <end position="305"/>
    </location>
</feature>
<dbReference type="AlphaFoldDB" id="A0A1Y2BAB8"/>
<name>A0A1Y2BAB8_9TREE</name>
<feature type="region of interest" description="Disordered" evidence="1">
    <location>
        <begin position="223"/>
        <end position="318"/>
    </location>
</feature>
<dbReference type="InParanoid" id="A0A1Y2BAB8"/>
<organism evidence="2 3">
    <name type="scientific">Naematelia encephala</name>
    <dbReference type="NCBI Taxonomy" id="71784"/>
    <lineage>
        <taxon>Eukaryota</taxon>
        <taxon>Fungi</taxon>
        <taxon>Dikarya</taxon>
        <taxon>Basidiomycota</taxon>
        <taxon>Agaricomycotina</taxon>
        <taxon>Tremellomycetes</taxon>
        <taxon>Tremellales</taxon>
        <taxon>Naemateliaceae</taxon>
        <taxon>Naematelia</taxon>
    </lineage>
</organism>
<evidence type="ECO:0000313" key="3">
    <source>
        <dbReference type="Proteomes" id="UP000193986"/>
    </source>
</evidence>
<evidence type="ECO:0000256" key="1">
    <source>
        <dbReference type="SAM" id="MobiDB-lite"/>
    </source>
</evidence>
<feature type="region of interest" description="Disordered" evidence="1">
    <location>
        <begin position="1"/>
        <end position="53"/>
    </location>
</feature>
<feature type="non-terminal residue" evidence="2">
    <location>
        <position position="1"/>
    </location>
</feature>
<gene>
    <name evidence="2" type="ORF">BCR39DRAFT_597923</name>
</gene>
<feature type="compositionally biased region" description="Polar residues" evidence="1">
    <location>
        <begin position="223"/>
        <end position="251"/>
    </location>
</feature>
<reference evidence="2 3" key="1">
    <citation type="submission" date="2016-07" db="EMBL/GenBank/DDBJ databases">
        <title>Pervasive Adenine N6-methylation of Active Genes in Fungi.</title>
        <authorList>
            <consortium name="DOE Joint Genome Institute"/>
            <person name="Mondo S.J."/>
            <person name="Dannebaum R.O."/>
            <person name="Kuo R.C."/>
            <person name="Labutti K."/>
            <person name="Haridas S."/>
            <person name="Kuo A."/>
            <person name="Salamov A."/>
            <person name="Ahrendt S.R."/>
            <person name="Lipzen A."/>
            <person name="Sullivan W."/>
            <person name="Andreopoulos W.B."/>
            <person name="Clum A."/>
            <person name="Lindquist E."/>
            <person name="Daum C."/>
            <person name="Ramamoorthy G.K."/>
            <person name="Gryganskyi A."/>
            <person name="Culley D."/>
            <person name="Magnuson J.K."/>
            <person name="James T.Y."/>
            <person name="O'Malley M.A."/>
            <person name="Stajich J.E."/>
            <person name="Spatafora J.W."/>
            <person name="Visel A."/>
            <person name="Grigoriev I.V."/>
        </authorList>
    </citation>
    <scope>NUCLEOTIDE SEQUENCE [LARGE SCALE GENOMIC DNA]</scope>
    <source>
        <strain evidence="2 3">68-887.2</strain>
    </source>
</reference>